<evidence type="ECO:0000256" key="1">
    <source>
        <dbReference type="ARBA" id="ARBA00006442"/>
    </source>
</evidence>
<dbReference type="Gene3D" id="3.50.50.100">
    <property type="match status" value="1"/>
</dbReference>
<dbReference type="Proteomes" id="UP001474181">
    <property type="component" value="Unassembled WGS sequence"/>
</dbReference>
<dbReference type="SUPFAM" id="SSF51905">
    <property type="entry name" value="FAD/NAD(P)-binding domain"/>
    <property type="match status" value="1"/>
</dbReference>
<feature type="domain" description="FAD/NAD(P)-binding" evidence="5">
    <location>
        <begin position="4"/>
        <end position="284"/>
    </location>
</feature>
<evidence type="ECO:0000313" key="6">
    <source>
        <dbReference type="EMBL" id="MER7180234.1"/>
    </source>
</evidence>
<keyword evidence="4" id="KW-0560">Oxidoreductase</keyword>
<evidence type="ECO:0000256" key="4">
    <source>
        <dbReference type="ARBA" id="ARBA00023002"/>
    </source>
</evidence>
<keyword evidence="3" id="KW-0274">FAD</keyword>
<comment type="caution">
    <text evidence="6">The sequence shown here is derived from an EMBL/GenBank/DDBJ whole genome shotgun (WGS) entry which is preliminary data.</text>
</comment>
<dbReference type="PANTHER" id="PTHR43735:SF3">
    <property type="entry name" value="FERROPTOSIS SUPPRESSOR PROTEIN 1"/>
    <property type="match status" value="1"/>
</dbReference>
<evidence type="ECO:0000259" key="5">
    <source>
        <dbReference type="Pfam" id="PF07992"/>
    </source>
</evidence>
<evidence type="ECO:0000256" key="3">
    <source>
        <dbReference type="ARBA" id="ARBA00022827"/>
    </source>
</evidence>
<name>A0ABV1WTZ9_9ACTN</name>
<protein>
    <submittedName>
        <fullName evidence="6">FAD-dependent oxidoreductase</fullName>
    </submittedName>
</protein>
<keyword evidence="2" id="KW-0285">Flavoprotein</keyword>
<comment type="similarity">
    <text evidence="1">Belongs to the FAD-dependent oxidoreductase family.</text>
</comment>
<reference evidence="6 7" key="1">
    <citation type="submission" date="2024-06" db="EMBL/GenBank/DDBJ databases">
        <title>The Natural Products Discovery Center: Release of the First 8490 Sequenced Strains for Exploring Actinobacteria Biosynthetic Diversity.</title>
        <authorList>
            <person name="Kalkreuter E."/>
            <person name="Kautsar S.A."/>
            <person name="Yang D."/>
            <person name="Bader C.D."/>
            <person name="Teijaro C.N."/>
            <person name="Fluegel L."/>
            <person name="Davis C.M."/>
            <person name="Simpson J.R."/>
            <person name="Lauterbach L."/>
            <person name="Steele A.D."/>
            <person name="Gui C."/>
            <person name="Meng S."/>
            <person name="Li G."/>
            <person name="Viehrig K."/>
            <person name="Ye F."/>
            <person name="Su P."/>
            <person name="Kiefer A.F."/>
            <person name="Nichols A."/>
            <person name="Cepeda A.J."/>
            <person name="Yan W."/>
            <person name="Fan B."/>
            <person name="Jiang Y."/>
            <person name="Adhikari A."/>
            <person name="Zheng C.-J."/>
            <person name="Schuster L."/>
            <person name="Cowan T.M."/>
            <person name="Smanski M.J."/>
            <person name="Chevrette M.G."/>
            <person name="De Carvalho L.P.S."/>
            <person name="Shen B."/>
        </authorList>
    </citation>
    <scope>NUCLEOTIDE SEQUENCE [LARGE SCALE GENOMIC DNA]</scope>
    <source>
        <strain evidence="6 7">NPDC000234</strain>
    </source>
</reference>
<dbReference type="InterPro" id="IPR023753">
    <property type="entry name" value="FAD/NAD-binding_dom"/>
</dbReference>
<evidence type="ECO:0000256" key="2">
    <source>
        <dbReference type="ARBA" id="ARBA00022630"/>
    </source>
</evidence>
<organism evidence="6 7">
    <name type="scientific">Streptomyces hyaluromycini</name>
    <dbReference type="NCBI Taxonomy" id="1377993"/>
    <lineage>
        <taxon>Bacteria</taxon>
        <taxon>Bacillati</taxon>
        <taxon>Actinomycetota</taxon>
        <taxon>Actinomycetes</taxon>
        <taxon>Kitasatosporales</taxon>
        <taxon>Streptomycetaceae</taxon>
        <taxon>Streptomyces</taxon>
    </lineage>
</organism>
<dbReference type="Pfam" id="PF07992">
    <property type="entry name" value="Pyr_redox_2"/>
    <property type="match status" value="1"/>
</dbReference>
<accession>A0ABV1WTZ9</accession>
<dbReference type="PRINTS" id="PR00368">
    <property type="entry name" value="FADPNR"/>
</dbReference>
<dbReference type="RefSeq" id="WP_350780119.1">
    <property type="nucleotide sequence ID" value="NZ_JBEPEK010000067.1"/>
</dbReference>
<gene>
    <name evidence="6" type="ORF">ABT404_12265</name>
</gene>
<dbReference type="PANTHER" id="PTHR43735">
    <property type="entry name" value="APOPTOSIS-INDUCING FACTOR 1"/>
    <property type="match status" value="1"/>
</dbReference>
<dbReference type="InterPro" id="IPR036188">
    <property type="entry name" value="FAD/NAD-bd_sf"/>
</dbReference>
<sequence>MSPTVVVIGGGYGGSAAAKALDGVADVVLVDPKDAFFHAVGALRAVVDPEFLPRVFFPYDKLLTNGRVVRDRAVRVEPGRVTLASGEELAADYIVLATGSGYPFPAKSDLDDSAAAQRKYREAHADLLAADHVLLLGAGPVGLEFAGEIKAVWPEKKVVIVDPVADILSEYEPGLREEIRRQLAELDVQLALGTPLKENPATAPGERGTFHVSTTADVDITADIWFRCFGVVPHTDYLAGALADVRQANGEVAVTDTLQVKGQDTVFALGDITDIAESKRAGTASRHAQVVADNIKALIGGSAELATYRPGPAAILLPLGPTGGAAQLPGQGVRGADIAAQYKGADLLTGRFGELFGTRTT</sequence>
<proteinExistence type="inferred from homology"/>
<dbReference type="EMBL" id="JBEPEK010000067">
    <property type="protein sequence ID" value="MER7180234.1"/>
    <property type="molecule type" value="Genomic_DNA"/>
</dbReference>
<keyword evidence="7" id="KW-1185">Reference proteome</keyword>
<evidence type="ECO:0000313" key="7">
    <source>
        <dbReference type="Proteomes" id="UP001474181"/>
    </source>
</evidence>